<evidence type="ECO:0000256" key="9">
    <source>
        <dbReference type="ARBA" id="ARBA00023015"/>
    </source>
</evidence>
<dbReference type="InterPro" id="IPR049043">
    <property type="entry name" value="WHD_RIOX1"/>
</dbReference>
<dbReference type="PANTHER" id="PTHR13096:SF8">
    <property type="entry name" value="RIBOSOMAL OXYGENASE 1"/>
    <property type="match status" value="1"/>
</dbReference>
<comment type="similarity">
    <text evidence="2">Belongs to the ROX family. NO66 subfamily.</text>
</comment>
<evidence type="ECO:0000256" key="11">
    <source>
        <dbReference type="ARBA" id="ARBA00023242"/>
    </source>
</evidence>
<comment type="subcellular location">
    <subcellularLocation>
        <location evidence="1 14">Nucleus</location>
    </subcellularLocation>
</comment>
<dbReference type="Gene3D" id="3.90.930.40">
    <property type="match status" value="1"/>
</dbReference>
<keyword evidence="18" id="KW-1185">Reference proteome</keyword>
<dbReference type="PROSITE" id="PS51184">
    <property type="entry name" value="JMJC"/>
    <property type="match status" value="1"/>
</dbReference>
<feature type="coiled-coil region" evidence="15">
    <location>
        <begin position="48"/>
        <end position="75"/>
    </location>
</feature>
<keyword evidence="9 14" id="KW-0805">Transcription regulation</keyword>
<evidence type="ECO:0000313" key="18">
    <source>
        <dbReference type="Proteomes" id="UP000678499"/>
    </source>
</evidence>
<evidence type="ECO:0000256" key="13">
    <source>
        <dbReference type="ARBA" id="ARBA00047915"/>
    </source>
</evidence>
<keyword evidence="8 14" id="KW-0408">Iron</keyword>
<evidence type="ECO:0000256" key="10">
    <source>
        <dbReference type="ARBA" id="ARBA00023163"/>
    </source>
</evidence>
<keyword evidence="11 14" id="KW-0539">Nucleus</keyword>
<dbReference type="FunFam" id="3.90.930.40:FF:000001">
    <property type="entry name" value="ribosomal oxygenase 1 isoform X1"/>
    <property type="match status" value="1"/>
</dbReference>
<evidence type="ECO:0000256" key="6">
    <source>
        <dbReference type="ARBA" id="ARBA00022964"/>
    </source>
</evidence>
<dbReference type="GO" id="GO:0005506">
    <property type="term" value="F:iron ion binding"/>
    <property type="evidence" value="ECO:0007669"/>
    <property type="project" value="UniProtKB-UniRule"/>
</dbReference>
<keyword evidence="4 14" id="KW-0479">Metal-binding</keyword>
<evidence type="ECO:0000313" key="17">
    <source>
        <dbReference type="EMBL" id="CAD7272650.1"/>
    </source>
</evidence>
<name>A0A7R9G9N8_9CRUS</name>
<evidence type="ECO:0000256" key="5">
    <source>
        <dbReference type="ARBA" id="ARBA00022853"/>
    </source>
</evidence>
<comment type="catalytic activity">
    <reaction evidence="13 14">
        <text>N(6),N(6)-dimethyl-L-lysyl(36)-[histone H3] + 2 2-oxoglutarate + 2 O2 = L-lysyl(36)-[histone H3] + 2 formaldehyde + 2 succinate + 2 CO2</text>
        <dbReference type="Rhea" id="RHEA:42032"/>
        <dbReference type="Rhea" id="RHEA-COMP:9785"/>
        <dbReference type="Rhea" id="RHEA-COMP:9787"/>
        <dbReference type="ChEBI" id="CHEBI:15379"/>
        <dbReference type="ChEBI" id="CHEBI:16526"/>
        <dbReference type="ChEBI" id="CHEBI:16810"/>
        <dbReference type="ChEBI" id="CHEBI:16842"/>
        <dbReference type="ChEBI" id="CHEBI:29969"/>
        <dbReference type="ChEBI" id="CHEBI:30031"/>
        <dbReference type="ChEBI" id="CHEBI:61976"/>
        <dbReference type="EC" id="1.14.11.27"/>
    </reaction>
</comment>
<comment type="cofactor">
    <cofactor evidence="14">
        <name>Fe(2+)</name>
        <dbReference type="ChEBI" id="CHEBI:29033"/>
    </cofactor>
    <text evidence="14">Binds 1 Fe(2+) ion per subunit.</text>
</comment>
<dbReference type="Pfam" id="PF21233">
    <property type="entry name" value="WHD_RIOX1"/>
    <property type="match status" value="1"/>
</dbReference>
<dbReference type="EC" id="1.14.11.27" evidence="14"/>
<dbReference type="SUPFAM" id="SSF51197">
    <property type="entry name" value="Clavaminate synthase-like"/>
    <property type="match status" value="1"/>
</dbReference>
<feature type="domain" description="JmjC" evidence="16">
    <location>
        <begin position="241"/>
        <end position="387"/>
    </location>
</feature>
<comment type="function">
    <text evidence="12">Oxygenase that can act as both a histone lysine demethylase and a ribosomal histidine hydroxylase. Specifically demethylates 'Lys-4' (H3K4me) and 'Lys-36' (H3K36me) of histone H3, thereby playing a central role in histone code.</text>
</comment>
<proteinExistence type="inferred from homology"/>
<gene>
    <name evidence="17" type="ORF">NMOB1V02_LOCUS575</name>
</gene>
<sequence>MGPLKEYDSVAALRKKLIEGQPNGGNSELPLHLGYSLSNKERKRAKKLQLLKLQKSELKQRFKEEKIRKKETMKKKNKAWIKAMLGTNGKSAEPISSPLVAETTDNSEVLSCSDDEEPPELVYVPPRKMLSSKSKLKSFNIHDSRGRALKMLQWMIEPYPVKKFMQEIFEKRPLVIGKRKADYYQQLFGTKEFDAILRKKDVLFGRNLDVVKCVKGVRKTLTPEGERAYPSKVWGHFKEGCSVRMLNPQTYSLPVWRLLSVLTEYFNSFVGCNMYLTPAGHQGFAAHYDDIEAFVLQIEGKKHWKVYNPMDEDSTLPRESSRDFLPHELKEKPVLEVTLEPGDLLYFPRGYIHHATADDDAHSLHLTVSCHQKHTYGDFLMELLPMAVKTAMEEDVEFRKSLPVDFGQHIGSIHSEKQNEGARSDFFTKIGDLVSRLMYFAPVDATADQFAVKVLEESLPPVLSEGEKSCSVFRAGEPWQGVEEVNGVTLDINIGVRLVRYGAVRLVGEANEIRLHYNVGNTRVYREAGTKFVVIADEEVDVVEALISQYPQYSLIKDLPDIGGKSGKTLAFVTKLFEIGLLLTDAPVLAMRDVE</sequence>
<evidence type="ECO:0000256" key="15">
    <source>
        <dbReference type="SAM" id="Coils"/>
    </source>
</evidence>
<protein>
    <recommendedName>
        <fullName evidence="14">Bifunctional lysine-specific demethylase and histidyl-hydroxylase</fullName>
        <ecNumber evidence="14">1.14.11.27</ecNumber>
    </recommendedName>
</protein>
<keyword evidence="5" id="KW-0156">Chromatin regulator</keyword>
<dbReference type="EMBL" id="CAJPEX010000050">
    <property type="protein sequence ID" value="CAG0912802.1"/>
    <property type="molecule type" value="Genomic_DNA"/>
</dbReference>
<dbReference type="GO" id="GO:0005730">
    <property type="term" value="C:nucleolus"/>
    <property type="evidence" value="ECO:0007669"/>
    <property type="project" value="TreeGrafter"/>
</dbReference>
<evidence type="ECO:0000256" key="7">
    <source>
        <dbReference type="ARBA" id="ARBA00023002"/>
    </source>
</evidence>
<dbReference type="GO" id="GO:0032453">
    <property type="term" value="F:histone H3K4 demethylase activity"/>
    <property type="evidence" value="ECO:0007669"/>
    <property type="project" value="TreeGrafter"/>
</dbReference>
<evidence type="ECO:0000259" key="16">
    <source>
        <dbReference type="PROSITE" id="PS51184"/>
    </source>
</evidence>
<dbReference type="EMBL" id="OA882087">
    <property type="protein sequence ID" value="CAD7272650.1"/>
    <property type="molecule type" value="Genomic_DNA"/>
</dbReference>
<dbReference type="PANTHER" id="PTHR13096">
    <property type="entry name" value="MINA53 MYC INDUCED NUCLEAR ANTIGEN"/>
    <property type="match status" value="1"/>
</dbReference>
<evidence type="ECO:0000256" key="12">
    <source>
        <dbReference type="ARBA" id="ARBA00025670"/>
    </source>
</evidence>
<dbReference type="Gene3D" id="1.10.10.1500">
    <property type="entry name" value="JmjC domain-containing ribosomal oxygenase (ROX), dimer domain"/>
    <property type="match status" value="1"/>
</dbReference>
<dbReference type="InterPro" id="IPR003347">
    <property type="entry name" value="JmjC_dom"/>
</dbReference>
<dbReference type="SMART" id="SM00558">
    <property type="entry name" value="JmjC"/>
    <property type="match status" value="1"/>
</dbReference>
<dbReference type="OrthoDB" id="425950at2759"/>
<reference evidence="17" key="1">
    <citation type="submission" date="2020-11" db="EMBL/GenBank/DDBJ databases">
        <authorList>
            <person name="Tran Van P."/>
        </authorList>
    </citation>
    <scope>NUCLEOTIDE SEQUENCE</scope>
</reference>
<keyword evidence="15" id="KW-0175">Coiled coil</keyword>
<evidence type="ECO:0000256" key="14">
    <source>
        <dbReference type="RuleBase" id="RU366061"/>
    </source>
</evidence>
<keyword evidence="10 14" id="KW-0804">Transcription</keyword>
<organism evidence="17">
    <name type="scientific">Notodromas monacha</name>
    <dbReference type="NCBI Taxonomy" id="399045"/>
    <lineage>
        <taxon>Eukaryota</taxon>
        <taxon>Metazoa</taxon>
        <taxon>Ecdysozoa</taxon>
        <taxon>Arthropoda</taxon>
        <taxon>Crustacea</taxon>
        <taxon>Oligostraca</taxon>
        <taxon>Ostracoda</taxon>
        <taxon>Podocopa</taxon>
        <taxon>Podocopida</taxon>
        <taxon>Cypridocopina</taxon>
        <taxon>Cypridoidea</taxon>
        <taxon>Cyprididae</taxon>
        <taxon>Notodromas</taxon>
    </lineage>
</organism>
<keyword evidence="3" id="KW-0678">Repressor</keyword>
<accession>A0A7R9G9N8</accession>
<dbReference type="FunFam" id="1.10.10.1500:FF:000001">
    <property type="entry name" value="ribosomal oxygenase 1 isoform X1"/>
    <property type="match status" value="1"/>
</dbReference>
<evidence type="ECO:0000256" key="4">
    <source>
        <dbReference type="ARBA" id="ARBA00022723"/>
    </source>
</evidence>
<dbReference type="Proteomes" id="UP000678499">
    <property type="component" value="Unassembled WGS sequence"/>
</dbReference>
<dbReference type="Gene3D" id="2.60.120.650">
    <property type="entry name" value="Cupin"/>
    <property type="match status" value="1"/>
</dbReference>
<evidence type="ECO:0000256" key="8">
    <source>
        <dbReference type="ARBA" id="ARBA00023004"/>
    </source>
</evidence>
<dbReference type="GO" id="GO:0140680">
    <property type="term" value="F:histone H3K36me/H3K36me2 demethylase activity"/>
    <property type="evidence" value="ECO:0007669"/>
    <property type="project" value="UniProtKB-EC"/>
</dbReference>
<keyword evidence="6 14" id="KW-0223">Dioxygenase</keyword>
<evidence type="ECO:0000256" key="1">
    <source>
        <dbReference type="ARBA" id="ARBA00004123"/>
    </source>
</evidence>
<evidence type="ECO:0000256" key="3">
    <source>
        <dbReference type="ARBA" id="ARBA00022491"/>
    </source>
</evidence>
<dbReference type="InterPro" id="IPR039994">
    <property type="entry name" value="NO66-like"/>
</dbReference>
<keyword evidence="7 14" id="KW-0560">Oxidoreductase</keyword>
<evidence type="ECO:0000256" key="2">
    <source>
        <dbReference type="ARBA" id="ARBA00010309"/>
    </source>
</evidence>
<dbReference type="AlphaFoldDB" id="A0A7R9G9N8"/>
<dbReference type="Pfam" id="PF08007">
    <property type="entry name" value="JmjC_2"/>
    <property type="match status" value="1"/>
</dbReference>